<dbReference type="Pfam" id="PF01966">
    <property type="entry name" value="HD"/>
    <property type="match status" value="1"/>
</dbReference>
<accession>A0A0J6XHQ0</accession>
<protein>
    <submittedName>
        <fullName evidence="2">Phosphohydrolase</fullName>
    </submittedName>
</protein>
<dbReference type="GO" id="GO:0016787">
    <property type="term" value="F:hydrolase activity"/>
    <property type="evidence" value="ECO:0007669"/>
    <property type="project" value="UniProtKB-KW"/>
</dbReference>
<dbReference type="Proteomes" id="UP000035932">
    <property type="component" value="Unassembled WGS sequence"/>
</dbReference>
<dbReference type="InterPro" id="IPR006674">
    <property type="entry name" value="HD_domain"/>
</dbReference>
<dbReference type="PATRIC" id="fig|66430.4.peg.69"/>
<feature type="domain" description="HD" evidence="1">
    <location>
        <begin position="42"/>
        <end position="140"/>
    </location>
</feature>
<dbReference type="AlphaFoldDB" id="A0A0J6XHQ0"/>
<sequence>MADPAGTPRALDASADPPLRALPPGVSELLREPAAPARLVAHLRLVHDVAAHLADWLAAYCPGLPFARDAVLFGAATHDVGKAVHTAELSGPGSAHEEAGRELLLARGFTAGQARFAATHADWAAPGVSVEELLVSTADKVWKGKRVPGLEDLLVARIAEAAGTEPWAVFLDLDELLGTIADGADRRLAFQGGFPV</sequence>
<dbReference type="SUPFAM" id="SSF109604">
    <property type="entry name" value="HD-domain/PDEase-like"/>
    <property type="match status" value="1"/>
</dbReference>
<dbReference type="OrthoDB" id="338520at2"/>
<evidence type="ECO:0000313" key="2">
    <source>
        <dbReference type="EMBL" id="KMO95520.1"/>
    </source>
</evidence>
<organism evidence="2 3">
    <name type="scientific">Streptomyces roseus</name>
    <dbReference type="NCBI Taxonomy" id="66430"/>
    <lineage>
        <taxon>Bacteria</taxon>
        <taxon>Bacillati</taxon>
        <taxon>Actinomycetota</taxon>
        <taxon>Actinomycetes</taxon>
        <taxon>Kitasatosporales</taxon>
        <taxon>Streptomycetaceae</taxon>
        <taxon>Streptomyces</taxon>
    </lineage>
</organism>
<keyword evidence="2" id="KW-0378">Hydrolase</keyword>
<proteinExistence type="predicted"/>
<evidence type="ECO:0000313" key="3">
    <source>
        <dbReference type="Proteomes" id="UP000035932"/>
    </source>
</evidence>
<comment type="caution">
    <text evidence="2">The sequence shown here is derived from an EMBL/GenBank/DDBJ whole genome shotgun (WGS) entry which is preliminary data.</text>
</comment>
<keyword evidence="3" id="KW-1185">Reference proteome</keyword>
<reference evidence="2 3" key="1">
    <citation type="submission" date="2015-06" db="EMBL/GenBank/DDBJ databases">
        <title>Recapitulation of the evolution of biosynthetic gene clusters reveals hidden chemical diversity on bacterial genomes.</title>
        <authorList>
            <person name="Cruz-Morales P."/>
            <person name="Martinez-Guerrero C."/>
            <person name="Morales-Escalante M.A."/>
            <person name="Yanez-Guerra L.A."/>
            <person name="Kopp J.F."/>
            <person name="Feldmann J."/>
            <person name="Ramos-Aboites H.E."/>
            <person name="Barona-Gomez F."/>
        </authorList>
    </citation>
    <scope>NUCLEOTIDE SEQUENCE [LARGE SCALE GENOMIC DNA]</scope>
    <source>
        <strain evidence="2 3">ATCC 31245</strain>
    </source>
</reference>
<dbReference type="RefSeq" id="WP_048478616.1">
    <property type="nucleotide sequence ID" value="NZ_JBIRUD010000014.1"/>
</dbReference>
<name>A0A0J6XHQ0_9ACTN</name>
<evidence type="ECO:0000259" key="1">
    <source>
        <dbReference type="Pfam" id="PF01966"/>
    </source>
</evidence>
<gene>
    <name evidence="2" type="ORF">ACS04_23010</name>
</gene>
<dbReference type="EMBL" id="LFML01000098">
    <property type="protein sequence ID" value="KMO95520.1"/>
    <property type="molecule type" value="Genomic_DNA"/>
</dbReference>
<dbReference type="STRING" id="66430.ACS04_23010"/>